<comment type="caution">
    <text evidence="1">The sequence shown here is derived from an EMBL/GenBank/DDBJ whole genome shotgun (WGS) entry which is preliminary data.</text>
</comment>
<gene>
    <name evidence="1" type="ORF">BOO71_0001915</name>
</gene>
<dbReference type="RefSeq" id="WP_075830551.1">
    <property type="nucleotide sequence ID" value="NZ_MSTI01000022.1"/>
</dbReference>
<protein>
    <submittedName>
        <fullName evidence="1">Uncharacterized protein</fullName>
    </submittedName>
</protein>
<keyword evidence="2" id="KW-1185">Reference proteome</keyword>
<name>A0A1U7P3H1_9DEIO</name>
<evidence type="ECO:0000313" key="2">
    <source>
        <dbReference type="Proteomes" id="UP000186607"/>
    </source>
</evidence>
<accession>A0A1U7P3H1</accession>
<dbReference type="STRING" id="249408.BOO71_0001915"/>
<dbReference type="Proteomes" id="UP000186607">
    <property type="component" value="Unassembled WGS sequence"/>
</dbReference>
<dbReference type="OrthoDB" id="65975at2"/>
<dbReference type="EMBL" id="MSTI01000022">
    <property type="protein sequence ID" value="OLV19709.1"/>
    <property type="molecule type" value="Genomic_DNA"/>
</dbReference>
<reference evidence="1 2" key="1">
    <citation type="submission" date="2017-01" db="EMBL/GenBank/DDBJ databases">
        <title>Genome Analysis of Deinococcus marmoris KOPRI26562.</title>
        <authorList>
            <person name="Kim J.H."/>
            <person name="Oh H.-M."/>
        </authorList>
    </citation>
    <scope>NUCLEOTIDE SEQUENCE [LARGE SCALE GENOMIC DNA]</scope>
    <source>
        <strain evidence="1 2">KOPRI26562</strain>
    </source>
</reference>
<evidence type="ECO:0000313" key="1">
    <source>
        <dbReference type="EMBL" id="OLV19709.1"/>
    </source>
</evidence>
<proteinExistence type="predicted"/>
<dbReference type="AlphaFoldDB" id="A0A1U7P3H1"/>
<sequence length="202" mass="22289">MPLTAADAIPLLPLVSEVLVQTAAITCARLLPHVRDRADLHGRDPLEKYHNLLMGEIAELAVIAYLVGQGKYAVSAVDKEAATPDAGHDILVRRRDGTAAKCSVKSSLSYRHGIEAIPGQFRPAFNRREPRDINIQVYFHYRLEGEPRTTVAASNHAYIIGWASEKKLLESGFIVYNGEKRWVADLKLADLSPLAELLPLLS</sequence>
<organism evidence="1 2">
    <name type="scientific">Deinococcus marmoris</name>
    <dbReference type="NCBI Taxonomy" id="249408"/>
    <lineage>
        <taxon>Bacteria</taxon>
        <taxon>Thermotogati</taxon>
        <taxon>Deinococcota</taxon>
        <taxon>Deinococci</taxon>
        <taxon>Deinococcales</taxon>
        <taxon>Deinococcaceae</taxon>
        <taxon>Deinococcus</taxon>
    </lineage>
</organism>